<dbReference type="AlphaFoldDB" id="Q16RV6"/>
<reference evidence="9" key="1">
    <citation type="submission" date="2005-10" db="EMBL/GenBank/DDBJ databases">
        <authorList>
            <person name="Loftus B.J."/>
            <person name="Nene V.M."/>
            <person name="Hannick L.I."/>
            <person name="Bidwell S."/>
            <person name="Haas B."/>
            <person name="Amedeo P."/>
            <person name="Orvis J."/>
            <person name="Wortman J.R."/>
            <person name="White O.R."/>
            <person name="Salzberg S."/>
            <person name="Shumway M."/>
            <person name="Koo H."/>
            <person name="Zhao Y."/>
            <person name="Holmes M."/>
            <person name="Miller J."/>
            <person name="Schatz M."/>
            <person name="Pop M."/>
            <person name="Pai G."/>
            <person name="Utterback T."/>
            <person name="Rogers Y.-H."/>
            <person name="Kravitz S."/>
            <person name="Fraser C.M."/>
        </authorList>
    </citation>
    <scope>NUCLEOTIDE SEQUENCE</scope>
    <source>
        <strain evidence="9">Liverpool</strain>
    </source>
</reference>
<dbReference type="VEuPathDB" id="VectorBase:AAEL012375"/>
<reference evidence="9" key="3">
    <citation type="submission" date="2012-09" db="EMBL/GenBank/DDBJ databases">
        <authorList>
            <consortium name="VectorBase"/>
        </authorList>
    </citation>
    <scope>NUCLEOTIDE SEQUENCE</scope>
    <source>
        <strain evidence="9">Liverpool</strain>
    </source>
</reference>
<dbReference type="PANTHER" id="PTHR12680">
    <property type="entry name" value="PUTATIVE HOMEODOMAIN TRANSCRIPTION FACTOR PHTF"/>
    <property type="match status" value="1"/>
</dbReference>
<dbReference type="Proteomes" id="UP000682892">
    <property type="component" value="Unassembled WGS sequence"/>
</dbReference>
<dbReference type="PhylomeDB" id="Q16RV6"/>
<keyword evidence="2 7" id="KW-0812">Transmembrane</keyword>
<feature type="compositionally biased region" description="Basic residues" evidence="6">
    <location>
        <begin position="182"/>
        <end position="201"/>
    </location>
</feature>
<evidence type="ECO:0000256" key="5">
    <source>
        <dbReference type="ARBA" id="ARBA00023180"/>
    </source>
</evidence>
<dbReference type="InterPro" id="IPR039775">
    <property type="entry name" value="PHTF1/2"/>
</dbReference>
<feature type="transmembrane region" description="Helical" evidence="7">
    <location>
        <begin position="148"/>
        <end position="167"/>
    </location>
</feature>
<sequence>MTKDHLDRWPPIMRLDELVAWYQKKIGTYDKQQWEKTIEQKILAGINHLPLKNTKLKTELIDVDLVRGSTFPKAKSKLSILTVIYLAALRLLLLPIYAKWWVQQTSPRVFVLLLALYMLQMINLGIYSYNVNKTGADQEEHIVSMSEFLIPIALSLLLSVIHSQIVATGSHNNSLCMKMKKCQSHSTLKKRERIRRKRRARTTQPGSGESTTTTTNTSRPSAENPEKVKIKGFNGGVSRSPCGSPARTAKKQGACSTSSSTSSETLDNQLTAGRKLEGERTDEIKNLDVKKTDSDKSSPKKTTNRPQRSKTDNMRADTLDNVLNIVNIDEDDDTVFLDSRPVANLNVNQPEAAVDDDGFESLNGKSSGGEDRKPRRHLSSESGIEVQRHDRSKSPLLLLDDDTTHRGSAEADVESKGSGFDENLESSGDTDEENDFDLQQTESSHHLHHHVHHHSHHHLHHQHLSEGEECSYSSDLNHTDGQNEHSDDDYDLEDAPTIILNPPCGATDRVSCTIWDAREAKKAEMSVLDISSAIIERVEAMPETCDYVYIGVVLSIILSLIPAFCRLCDATVDSSSTTELNFLELPVLLLEKASFSCIAILRFAFGESTWEKTVLVLGFVLRLCLTYLVFFLLAVAERTFKQRFLYAKLFSHLTSSRRAQKSGIPHFRLNKVRNIKTWLCVRSYLKRRGPQNSVDVIVSAAFIITLLLLAFLSVEWLKDSVHLHSQFNLEALVWSCAFGTFLLRFMTLGTKINKKYKSVSVLITEQINLYVQIEQKPNKKEELMISNNVLKLAADLLKELESPFKISGLSANPYLYTTVKVVILSALSGVLSEMLGFKLKLHKIKIK</sequence>
<keyword evidence="3 7" id="KW-1133">Transmembrane helix</keyword>
<evidence type="ECO:0000313" key="9">
    <source>
        <dbReference type="EMBL" id="EAT37128.1"/>
    </source>
</evidence>
<evidence type="ECO:0000256" key="2">
    <source>
        <dbReference type="ARBA" id="ARBA00022692"/>
    </source>
</evidence>
<feature type="transmembrane region" description="Helical" evidence="7">
    <location>
        <begin position="78"/>
        <end position="97"/>
    </location>
</feature>
<dbReference type="Pfam" id="PF12129">
    <property type="entry name" value="PHTF1-2_N"/>
    <property type="match status" value="1"/>
</dbReference>
<feature type="transmembrane region" description="Helical" evidence="7">
    <location>
        <begin position="547"/>
        <end position="568"/>
    </location>
</feature>
<dbReference type="PANTHER" id="PTHR12680:SF6">
    <property type="entry name" value="PROTEIN PHTF"/>
    <property type="match status" value="1"/>
</dbReference>
<evidence type="ECO:0000256" key="1">
    <source>
        <dbReference type="ARBA" id="ARBA00004141"/>
    </source>
</evidence>
<feature type="transmembrane region" description="Helical" evidence="7">
    <location>
        <begin position="613"/>
        <end position="636"/>
    </location>
</feature>
<comment type="subcellular location">
    <subcellularLocation>
        <location evidence="1">Membrane</location>
        <topology evidence="1">Multi-pass membrane protein</topology>
    </subcellularLocation>
</comment>
<reference evidence="9" key="2">
    <citation type="journal article" date="2007" name="Science">
        <title>Genome sequence of Aedes aegypti, a major arbovirus vector.</title>
        <authorList>
            <person name="Nene V."/>
            <person name="Wortman J.R."/>
            <person name="Lawson D."/>
            <person name="Haas B."/>
            <person name="Kodira C."/>
            <person name="Tu Z.J."/>
            <person name="Loftus B."/>
            <person name="Xi Z."/>
            <person name="Megy K."/>
            <person name="Grabherr M."/>
            <person name="Ren Q."/>
            <person name="Zdobnov E.M."/>
            <person name="Lobo N.F."/>
            <person name="Campbell K.S."/>
            <person name="Brown S.E."/>
            <person name="Bonaldo M.F."/>
            <person name="Zhu J."/>
            <person name="Sinkins S.P."/>
            <person name="Hogenkamp D.G."/>
            <person name="Amedeo P."/>
            <person name="Arensburger P."/>
            <person name="Atkinson P.W."/>
            <person name="Bidwell S."/>
            <person name="Biedler J."/>
            <person name="Birney E."/>
            <person name="Bruggner R.V."/>
            <person name="Costas J."/>
            <person name="Coy M.R."/>
            <person name="Crabtree J."/>
            <person name="Crawford M."/>
            <person name="Debruyn B."/>
            <person name="Decaprio D."/>
            <person name="Eiglmeier K."/>
            <person name="Eisenstadt E."/>
            <person name="El-Dorry H."/>
            <person name="Gelbart W.M."/>
            <person name="Gomes S.L."/>
            <person name="Hammond M."/>
            <person name="Hannick L.I."/>
            <person name="Hogan J.R."/>
            <person name="Holmes M.H."/>
            <person name="Jaffe D."/>
            <person name="Johnston J.S."/>
            <person name="Kennedy R.C."/>
            <person name="Koo H."/>
            <person name="Kravitz S."/>
            <person name="Kriventseva E.V."/>
            <person name="Kulp D."/>
            <person name="Labutti K."/>
            <person name="Lee E."/>
            <person name="Li S."/>
            <person name="Lovin D.D."/>
            <person name="Mao C."/>
            <person name="Mauceli E."/>
            <person name="Menck C.F."/>
            <person name="Miller J.R."/>
            <person name="Montgomery P."/>
            <person name="Mori A."/>
            <person name="Nascimento A.L."/>
            <person name="Naveira H.F."/>
            <person name="Nusbaum C."/>
            <person name="O'leary S."/>
            <person name="Orvis J."/>
            <person name="Pertea M."/>
            <person name="Quesneville H."/>
            <person name="Reidenbach K.R."/>
            <person name="Rogers Y.H."/>
            <person name="Roth C.W."/>
            <person name="Schneider J.R."/>
            <person name="Schatz M."/>
            <person name="Shumway M."/>
            <person name="Stanke M."/>
            <person name="Stinson E.O."/>
            <person name="Tubio J.M."/>
            <person name="Vanzee J.P."/>
            <person name="Verjovski-Almeida S."/>
            <person name="Werner D."/>
            <person name="White O."/>
            <person name="Wyder S."/>
            <person name="Zeng Q."/>
            <person name="Zhao Q."/>
            <person name="Zhao Y."/>
            <person name="Hill C.A."/>
            <person name="Raikhel A.S."/>
            <person name="Soares M.B."/>
            <person name="Knudson D.L."/>
            <person name="Lee N.H."/>
            <person name="Galagan J."/>
            <person name="Salzberg S.L."/>
            <person name="Paulsen I.T."/>
            <person name="Dimopoulos G."/>
            <person name="Collins F.H."/>
            <person name="Birren B."/>
            <person name="Fraser-Liggett C.M."/>
            <person name="Severson D.W."/>
        </authorList>
    </citation>
    <scope>NUCLEOTIDE SEQUENCE [LARGE SCALE GENOMIC DNA]</scope>
    <source>
        <strain evidence="9">Liverpool</strain>
    </source>
</reference>
<dbReference type="GO" id="GO:0016020">
    <property type="term" value="C:membrane"/>
    <property type="evidence" value="ECO:0007669"/>
    <property type="project" value="UniProtKB-SubCell"/>
</dbReference>
<dbReference type="eggNOG" id="ENOG502QQGQ">
    <property type="taxonomic scope" value="Eukaryota"/>
</dbReference>
<feature type="compositionally biased region" description="Basic residues" evidence="6">
    <location>
        <begin position="446"/>
        <end position="462"/>
    </location>
</feature>
<dbReference type="EMBL" id="CH477696">
    <property type="protein sequence ID" value="EAT37128.1"/>
    <property type="molecule type" value="Genomic_DNA"/>
</dbReference>
<dbReference type="GO" id="GO:0005783">
    <property type="term" value="C:endoplasmic reticulum"/>
    <property type="evidence" value="ECO:0007669"/>
    <property type="project" value="InterPro"/>
</dbReference>
<dbReference type="InterPro" id="IPR021980">
    <property type="entry name" value="PHTF1/2_N"/>
</dbReference>
<feature type="transmembrane region" description="Helical" evidence="7">
    <location>
        <begin position="731"/>
        <end position="748"/>
    </location>
</feature>
<protein>
    <submittedName>
        <fullName evidence="9">AAEL010838-PA</fullName>
    </submittedName>
</protein>
<dbReference type="OMA" id="KMWQTRE"/>
<keyword evidence="5" id="KW-0325">Glycoprotein</keyword>
<feature type="compositionally biased region" description="Acidic residues" evidence="6">
    <location>
        <begin position="422"/>
        <end position="436"/>
    </location>
</feature>
<gene>
    <name evidence="9" type="ORF">AaeL_AAEL010838</name>
</gene>
<feature type="transmembrane region" description="Helical" evidence="7">
    <location>
        <begin position="692"/>
        <end position="711"/>
    </location>
</feature>
<evidence type="ECO:0000256" key="3">
    <source>
        <dbReference type="ARBA" id="ARBA00022989"/>
    </source>
</evidence>
<keyword evidence="4 7" id="KW-0472">Membrane</keyword>
<evidence type="ECO:0000256" key="7">
    <source>
        <dbReference type="SAM" id="Phobius"/>
    </source>
</evidence>
<feature type="region of interest" description="Disordered" evidence="6">
    <location>
        <begin position="347"/>
        <end position="493"/>
    </location>
</feature>
<dbReference type="STRING" id="7159.Q16RV6"/>
<feature type="compositionally biased region" description="Basic and acidic residues" evidence="6">
    <location>
        <begin position="402"/>
        <end position="415"/>
    </location>
</feature>
<organism evidence="9 10">
    <name type="scientific">Aedes aegypti</name>
    <name type="common">Yellowfever mosquito</name>
    <name type="synonym">Culex aegypti</name>
    <dbReference type="NCBI Taxonomy" id="7159"/>
    <lineage>
        <taxon>Eukaryota</taxon>
        <taxon>Metazoa</taxon>
        <taxon>Ecdysozoa</taxon>
        <taxon>Arthropoda</taxon>
        <taxon>Hexapoda</taxon>
        <taxon>Insecta</taxon>
        <taxon>Pterygota</taxon>
        <taxon>Neoptera</taxon>
        <taxon>Endopterygota</taxon>
        <taxon>Diptera</taxon>
        <taxon>Nematocera</taxon>
        <taxon>Culicoidea</taxon>
        <taxon>Culicidae</taxon>
        <taxon>Culicinae</taxon>
        <taxon>Aedini</taxon>
        <taxon>Aedes</taxon>
        <taxon>Stegomyia</taxon>
    </lineage>
</organism>
<feature type="domain" description="PHTF1/2 N-terminal" evidence="8">
    <location>
        <begin position="13"/>
        <end position="169"/>
    </location>
</feature>
<feature type="region of interest" description="Disordered" evidence="6">
    <location>
        <begin position="182"/>
        <end position="316"/>
    </location>
</feature>
<evidence type="ECO:0000256" key="6">
    <source>
        <dbReference type="SAM" id="MobiDB-lite"/>
    </source>
</evidence>
<evidence type="ECO:0000256" key="4">
    <source>
        <dbReference type="ARBA" id="ARBA00023136"/>
    </source>
</evidence>
<feature type="compositionally biased region" description="Basic and acidic residues" evidence="6">
    <location>
        <begin position="274"/>
        <end position="298"/>
    </location>
</feature>
<proteinExistence type="predicted"/>
<feature type="transmembrane region" description="Helical" evidence="7">
    <location>
        <begin position="109"/>
        <end position="127"/>
    </location>
</feature>
<evidence type="ECO:0000259" key="8">
    <source>
        <dbReference type="Pfam" id="PF12129"/>
    </source>
</evidence>
<name>Q16RV6_AEDAE</name>
<feature type="compositionally biased region" description="Low complexity" evidence="6">
    <location>
        <begin position="202"/>
        <end position="221"/>
    </location>
</feature>
<accession>Q16RV6</accession>
<evidence type="ECO:0000313" key="10">
    <source>
        <dbReference type="Proteomes" id="UP000682892"/>
    </source>
</evidence>